<comment type="caution">
    <text evidence="2">The sequence shown here is derived from an EMBL/GenBank/DDBJ whole genome shotgun (WGS) entry which is preliminary data.</text>
</comment>
<feature type="transmembrane region" description="Helical" evidence="1">
    <location>
        <begin position="47"/>
        <end position="68"/>
    </location>
</feature>
<feature type="transmembrane region" description="Helical" evidence="1">
    <location>
        <begin position="110"/>
        <end position="133"/>
    </location>
</feature>
<feature type="transmembrane region" description="Helical" evidence="1">
    <location>
        <begin position="198"/>
        <end position="223"/>
    </location>
</feature>
<feature type="transmembrane region" description="Helical" evidence="1">
    <location>
        <begin position="170"/>
        <end position="192"/>
    </location>
</feature>
<evidence type="ECO:0000313" key="3">
    <source>
        <dbReference type="Proteomes" id="UP000641206"/>
    </source>
</evidence>
<sequence length="289" mass="30927">MEKAQQKTTIIGHLKENYRLYAIAFGIVVIAELIGTIQFSVGSALIVLYPMLFAIIISIIFGKDALGFLKKKETKKASQLVLVAISPFMAKIGVMAGANLPELVNVGPALVFQEFGTIGTMLFALPIALFLGLKREAIGATSSTNRDKDYGLICSKYGANSPEARGSLSIYIIGFLIGTTYLGLLASIVASFDFFHPLALAMASGVGSGVMMAAASSTLATIYPAYADQIVMLAGMSDMLSAITGIYFTLFISLPLVNKMYAWLEPKIGRRGKNKNISHSKSAESRVSQ</sequence>
<proteinExistence type="predicted"/>
<feature type="transmembrane region" description="Helical" evidence="1">
    <location>
        <begin position="230"/>
        <end position="254"/>
    </location>
</feature>
<reference evidence="3" key="1">
    <citation type="journal article" date="2019" name="Int. J. Syst. Evol. Microbiol.">
        <title>The Global Catalogue of Microorganisms (GCM) 10K type strain sequencing project: providing services to taxonomists for standard genome sequencing and annotation.</title>
        <authorList>
            <consortium name="The Broad Institute Genomics Platform"/>
            <consortium name="The Broad Institute Genome Sequencing Center for Infectious Disease"/>
            <person name="Wu L."/>
            <person name="Ma J."/>
        </authorList>
    </citation>
    <scope>NUCLEOTIDE SEQUENCE [LARGE SCALE GENOMIC DNA]</scope>
    <source>
        <strain evidence="3">CGMCC 1.7693</strain>
    </source>
</reference>
<evidence type="ECO:0000313" key="2">
    <source>
        <dbReference type="EMBL" id="GGP10252.1"/>
    </source>
</evidence>
<dbReference type="InterPro" id="IPR021450">
    <property type="entry name" value="DUF3100"/>
</dbReference>
<keyword evidence="1" id="KW-0812">Transmembrane</keyword>
<feature type="transmembrane region" description="Helical" evidence="1">
    <location>
        <begin position="80"/>
        <end position="98"/>
    </location>
</feature>
<dbReference type="EMBL" id="BMLW01000004">
    <property type="protein sequence ID" value="GGP10252.1"/>
    <property type="molecule type" value="Genomic_DNA"/>
</dbReference>
<protein>
    <submittedName>
        <fullName evidence="2">Membrane protein</fullName>
    </submittedName>
</protein>
<keyword evidence="1" id="KW-1133">Transmembrane helix</keyword>
<organism evidence="2 3">
    <name type="scientific">Oceanobacillus neutriphilus</name>
    <dbReference type="NCBI Taxonomy" id="531815"/>
    <lineage>
        <taxon>Bacteria</taxon>
        <taxon>Bacillati</taxon>
        <taxon>Bacillota</taxon>
        <taxon>Bacilli</taxon>
        <taxon>Bacillales</taxon>
        <taxon>Bacillaceae</taxon>
        <taxon>Oceanobacillus</taxon>
    </lineage>
</organism>
<dbReference type="Proteomes" id="UP000641206">
    <property type="component" value="Unassembled WGS sequence"/>
</dbReference>
<gene>
    <name evidence="2" type="ORF">GCM10011346_17610</name>
</gene>
<feature type="transmembrane region" description="Helical" evidence="1">
    <location>
        <begin position="20"/>
        <end position="41"/>
    </location>
</feature>
<accession>A0ABQ2NRT8</accession>
<evidence type="ECO:0000256" key="1">
    <source>
        <dbReference type="SAM" id="Phobius"/>
    </source>
</evidence>
<name>A0ABQ2NRT8_9BACI</name>
<keyword evidence="3" id="KW-1185">Reference proteome</keyword>
<keyword evidence="1" id="KW-0472">Membrane</keyword>
<dbReference type="RefSeq" id="WP_188734072.1">
    <property type="nucleotide sequence ID" value="NZ_BMLW01000004.1"/>
</dbReference>
<dbReference type="Pfam" id="PF11299">
    <property type="entry name" value="DUF3100"/>
    <property type="match status" value="1"/>
</dbReference>